<name>A0A8B6BW79_MYTGA</name>
<protein>
    <submittedName>
        <fullName evidence="2">Uncharacterized protein</fullName>
    </submittedName>
</protein>
<feature type="signal peptide" evidence="1">
    <location>
        <begin position="1"/>
        <end position="20"/>
    </location>
</feature>
<proteinExistence type="predicted"/>
<keyword evidence="1" id="KW-0732">Signal</keyword>
<sequence>MFIMKSILLIVITIVQYTESLQTVKRQGIFGLCQGWGAGCAMDFRSPILPQKTIQQKLYQPIPKSKPDVSFRPHSFFFTSGESWNPIGKRTAWFTDIPFLRNPLLKYPSVQKLPVRNPLSLRYPLVYRSSLAKFFPRNFVVE</sequence>
<gene>
    <name evidence="2" type="ORF">MGAL_10B028815</name>
</gene>
<organism evidence="2 3">
    <name type="scientific">Mytilus galloprovincialis</name>
    <name type="common">Mediterranean mussel</name>
    <dbReference type="NCBI Taxonomy" id="29158"/>
    <lineage>
        <taxon>Eukaryota</taxon>
        <taxon>Metazoa</taxon>
        <taxon>Spiralia</taxon>
        <taxon>Lophotrochozoa</taxon>
        <taxon>Mollusca</taxon>
        <taxon>Bivalvia</taxon>
        <taxon>Autobranchia</taxon>
        <taxon>Pteriomorphia</taxon>
        <taxon>Mytilida</taxon>
        <taxon>Mytiloidea</taxon>
        <taxon>Mytilidae</taxon>
        <taxon>Mytilinae</taxon>
        <taxon>Mytilus</taxon>
    </lineage>
</organism>
<dbReference type="Proteomes" id="UP000596742">
    <property type="component" value="Unassembled WGS sequence"/>
</dbReference>
<dbReference type="OrthoDB" id="6112249at2759"/>
<reference evidence="2" key="1">
    <citation type="submission" date="2018-11" db="EMBL/GenBank/DDBJ databases">
        <authorList>
            <person name="Alioto T."/>
            <person name="Alioto T."/>
        </authorList>
    </citation>
    <scope>NUCLEOTIDE SEQUENCE</scope>
</reference>
<dbReference type="AlphaFoldDB" id="A0A8B6BW79"/>
<keyword evidence="3" id="KW-1185">Reference proteome</keyword>
<dbReference type="EMBL" id="UYJE01000718">
    <property type="protein sequence ID" value="VDH95640.1"/>
    <property type="molecule type" value="Genomic_DNA"/>
</dbReference>
<accession>A0A8B6BW79</accession>
<evidence type="ECO:0000256" key="1">
    <source>
        <dbReference type="SAM" id="SignalP"/>
    </source>
</evidence>
<feature type="chain" id="PRO_5032417166" evidence="1">
    <location>
        <begin position="21"/>
        <end position="142"/>
    </location>
</feature>
<evidence type="ECO:0000313" key="2">
    <source>
        <dbReference type="EMBL" id="VDH95640.1"/>
    </source>
</evidence>
<evidence type="ECO:0000313" key="3">
    <source>
        <dbReference type="Proteomes" id="UP000596742"/>
    </source>
</evidence>
<comment type="caution">
    <text evidence="2">The sequence shown here is derived from an EMBL/GenBank/DDBJ whole genome shotgun (WGS) entry which is preliminary data.</text>
</comment>